<keyword evidence="2" id="KW-1185">Reference proteome</keyword>
<organism evidence="1 2">
    <name type="scientific">Azohydromonas lata</name>
    <dbReference type="NCBI Taxonomy" id="45677"/>
    <lineage>
        <taxon>Bacteria</taxon>
        <taxon>Pseudomonadati</taxon>
        <taxon>Pseudomonadota</taxon>
        <taxon>Betaproteobacteria</taxon>
        <taxon>Burkholderiales</taxon>
        <taxon>Sphaerotilaceae</taxon>
        <taxon>Azohydromonas</taxon>
    </lineage>
</organism>
<reference evidence="1 2" key="1">
    <citation type="submission" date="2023-11" db="EMBL/GenBank/DDBJ databases">
        <title>Draft genome of Azohydromonas lata strain H1 (DSM1123), a polyhydroxyalkanoate producer.</title>
        <authorList>
            <person name="Traversa D."/>
            <person name="D'Addabbo P."/>
            <person name="Pazzani C."/>
            <person name="Manzari C."/>
            <person name="Chiara M."/>
            <person name="Scrascia M."/>
        </authorList>
    </citation>
    <scope>NUCLEOTIDE SEQUENCE [LARGE SCALE GENOMIC DNA]</scope>
    <source>
        <strain evidence="1 2">H1</strain>
    </source>
</reference>
<evidence type="ECO:0000313" key="2">
    <source>
        <dbReference type="Proteomes" id="UP001293718"/>
    </source>
</evidence>
<gene>
    <name evidence="1" type="ORF">SM757_24785</name>
</gene>
<comment type="caution">
    <text evidence="1">The sequence shown here is derived from an EMBL/GenBank/DDBJ whole genome shotgun (WGS) entry which is preliminary data.</text>
</comment>
<name>A0ABU5ILL0_9BURK</name>
<proteinExistence type="predicted"/>
<evidence type="ECO:0000313" key="1">
    <source>
        <dbReference type="EMBL" id="MDZ5459801.1"/>
    </source>
</evidence>
<dbReference type="RefSeq" id="WP_066341150.1">
    <property type="nucleotide sequence ID" value="NZ_JAXOJX010000051.1"/>
</dbReference>
<dbReference type="Pfam" id="PF11333">
    <property type="entry name" value="DUF3135"/>
    <property type="match status" value="1"/>
</dbReference>
<sequence length="102" mass="10684">MPSDAFDFDFLSRLARDEPQAFEAHRQALLAAALEDVPAPHQGAVRVALAQAQVRMAVAPNSSARLVAAFSAMGESLLELQQAVAALHREMTACAGARAAAA</sequence>
<dbReference type="Proteomes" id="UP001293718">
    <property type="component" value="Unassembled WGS sequence"/>
</dbReference>
<dbReference type="EMBL" id="JAXOJX010000051">
    <property type="protein sequence ID" value="MDZ5459801.1"/>
    <property type="molecule type" value="Genomic_DNA"/>
</dbReference>
<dbReference type="InterPro" id="IPR021482">
    <property type="entry name" value="DUF3135"/>
</dbReference>
<protein>
    <submittedName>
        <fullName evidence="1">DUF3135 domain-containing protein</fullName>
    </submittedName>
</protein>
<accession>A0ABU5ILL0</accession>